<dbReference type="EMBL" id="BAAABZ010000086">
    <property type="protein sequence ID" value="GAA0571068.1"/>
    <property type="molecule type" value="Genomic_DNA"/>
</dbReference>
<feature type="compositionally biased region" description="Basic and acidic residues" evidence="1">
    <location>
        <begin position="45"/>
        <end position="57"/>
    </location>
</feature>
<sequence length="66" mass="7324">MTIGGALFDEVRNRWAAQIGVLRLDALEGYLARLVERRPVSADDLARFDDGPLEENRVAAPDQDAQ</sequence>
<accession>A0ABP3PNC7</accession>
<protein>
    <submittedName>
        <fullName evidence="2">Uncharacterized protein</fullName>
    </submittedName>
</protein>
<organism evidence="2 3">
    <name type="scientific">Streptomyces mordarskii</name>
    <dbReference type="NCBI Taxonomy" id="1226758"/>
    <lineage>
        <taxon>Bacteria</taxon>
        <taxon>Bacillati</taxon>
        <taxon>Actinomycetota</taxon>
        <taxon>Actinomycetes</taxon>
        <taxon>Kitasatosporales</taxon>
        <taxon>Streptomycetaceae</taxon>
        <taxon>Streptomyces</taxon>
    </lineage>
</organism>
<name>A0ABP3PNC7_9ACTN</name>
<dbReference type="Proteomes" id="UP001501576">
    <property type="component" value="Unassembled WGS sequence"/>
</dbReference>
<reference evidence="3" key="1">
    <citation type="journal article" date="2019" name="Int. J. Syst. Evol. Microbiol.">
        <title>The Global Catalogue of Microorganisms (GCM) 10K type strain sequencing project: providing services to taxonomists for standard genome sequencing and annotation.</title>
        <authorList>
            <consortium name="The Broad Institute Genomics Platform"/>
            <consortium name="The Broad Institute Genome Sequencing Center for Infectious Disease"/>
            <person name="Wu L."/>
            <person name="Ma J."/>
        </authorList>
    </citation>
    <scope>NUCLEOTIDE SEQUENCE [LARGE SCALE GENOMIC DNA]</scope>
    <source>
        <strain evidence="3">JCM 5052</strain>
    </source>
</reference>
<dbReference type="GeneID" id="97427929"/>
<proteinExistence type="predicted"/>
<feature type="region of interest" description="Disordered" evidence="1">
    <location>
        <begin position="45"/>
        <end position="66"/>
    </location>
</feature>
<evidence type="ECO:0000313" key="3">
    <source>
        <dbReference type="Proteomes" id="UP001501576"/>
    </source>
</evidence>
<comment type="caution">
    <text evidence="2">The sequence shown here is derived from an EMBL/GenBank/DDBJ whole genome shotgun (WGS) entry which is preliminary data.</text>
</comment>
<evidence type="ECO:0000313" key="2">
    <source>
        <dbReference type="EMBL" id="GAA0571068.1"/>
    </source>
</evidence>
<keyword evidence="3" id="KW-1185">Reference proteome</keyword>
<gene>
    <name evidence="2" type="ORF">GCM10010390_87840</name>
</gene>
<dbReference type="RefSeq" id="WP_236669722.1">
    <property type="nucleotide sequence ID" value="NZ_BAAABZ010000086.1"/>
</dbReference>
<evidence type="ECO:0000256" key="1">
    <source>
        <dbReference type="SAM" id="MobiDB-lite"/>
    </source>
</evidence>